<organism evidence="1 2">
    <name type="scientific">Aldrovandia affinis</name>
    <dbReference type="NCBI Taxonomy" id="143900"/>
    <lineage>
        <taxon>Eukaryota</taxon>
        <taxon>Metazoa</taxon>
        <taxon>Chordata</taxon>
        <taxon>Craniata</taxon>
        <taxon>Vertebrata</taxon>
        <taxon>Euteleostomi</taxon>
        <taxon>Actinopterygii</taxon>
        <taxon>Neopterygii</taxon>
        <taxon>Teleostei</taxon>
        <taxon>Notacanthiformes</taxon>
        <taxon>Halosauridae</taxon>
        <taxon>Aldrovandia</taxon>
    </lineage>
</organism>
<accession>A0AAD7WXB3</accession>
<evidence type="ECO:0000313" key="2">
    <source>
        <dbReference type="Proteomes" id="UP001221898"/>
    </source>
</evidence>
<keyword evidence="2" id="KW-1185">Reference proteome</keyword>
<protein>
    <submittedName>
        <fullName evidence="1">Uncharacterized protein</fullName>
    </submittedName>
</protein>
<dbReference type="AlphaFoldDB" id="A0AAD7WXB3"/>
<dbReference type="Proteomes" id="UP001221898">
    <property type="component" value="Unassembled WGS sequence"/>
</dbReference>
<evidence type="ECO:0000313" key="1">
    <source>
        <dbReference type="EMBL" id="KAJ8412647.1"/>
    </source>
</evidence>
<gene>
    <name evidence="1" type="ORF">AAFF_G00115980</name>
</gene>
<sequence length="76" mass="8114">MFMNSQAKPGSRCCHGIKQPLRKGPITSVAGPGSWPPDGSCFWAKQNMARGLIPVAFVEAGLHGAYPLYALPGQPY</sequence>
<proteinExistence type="predicted"/>
<dbReference type="EMBL" id="JAINUG010000018">
    <property type="protein sequence ID" value="KAJ8412647.1"/>
    <property type="molecule type" value="Genomic_DNA"/>
</dbReference>
<name>A0AAD7WXB3_9TELE</name>
<comment type="caution">
    <text evidence="1">The sequence shown here is derived from an EMBL/GenBank/DDBJ whole genome shotgun (WGS) entry which is preliminary data.</text>
</comment>
<reference evidence="1" key="1">
    <citation type="journal article" date="2023" name="Science">
        <title>Genome structures resolve the early diversification of teleost fishes.</title>
        <authorList>
            <person name="Parey E."/>
            <person name="Louis A."/>
            <person name="Montfort J."/>
            <person name="Bouchez O."/>
            <person name="Roques C."/>
            <person name="Iampietro C."/>
            <person name="Lluch J."/>
            <person name="Castinel A."/>
            <person name="Donnadieu C."/>
            <person name="Desvignes T."/>
            <person name="Floi Bucao C."/>
            <person name="Jouanno E."/>
            <person name="Wen M."/>
            <person name="Mejri S."/>
            <person name="Dirks R."/>
            <person name="Jansen H."/>
            <person name="Henkel C."/>
            <person name="Chen W.J."/>
            <person name="Zahm M."/>
            <person name="Cabau C."/>
            <person name="Klopp C."/>
            <person name="Thompson A.W."/>
            <person name="Robinson-Rechavi M."/>
            <person name="Braasch I."/>
            <person name="Lecointre G."/>
            <person name="Bobe J."/>
            <person name="Postlethwait J.H."/>
            <person name="Berthelot C."/>
            <person name="Roest Crollius H."/>
            <person name="Guiguen Y."/>
        </authorList>
    </citation>
    <scope>NUCLEOTIDE SEQUENCE</scope>
    <source>
        <strain evidence="1">NC1722</strain>
    </source>
</reference>